<evidence type="ECO:0000256" key="4">
    <source>
        <dbReference type="ARBA" id="ARBA00022777"/>
    </source>
</evidence>
<reference evidence="8" key="1">
    <citation type="journal article" date="2021" name="Nat. Commun.">
        <title>Genetic determinants of endophytism in the Arabidopsis root mycobiome.</title>
        <authorList>
            <person name="Mesny F."/>
            <person name="Miyauchi S."/>
            <person name="Thiergart T."/>
            <person name="Pickel B."/>
            <person name="Atanasova L."/>
            <person name="Karlsson M."/>
            <person name="Huettel B."/>
            <person name="Barry K.W."/>
            <person name="Haridas S."/>
            <person name="Chen C."/>
            <person name="Bauer D."/>
            <person name="Andreopoulos W."/>
            <person name="Pangilinan J."/>
            <person name="LaButti K."/>
            <person name="Riley R."/>
            <person name="Lipzen A."/>
            <person name="Clum A."/>
            <person name="Drula E."/>
            <person name="Henrissat B."/>
            <person name="Kohler A."/>
            <person name="Grigoriev I.V."/>
            <person name="Martin F.M."/>
            <person name="Hacquard S."/>
        </authorList>
    </citation>
    <scope>NUCLEOTIDE SEQUENCE</scope>
    <source>
        <strain evidence="8">MPI-CAGE-AT-0016</strain>
    </source>
</reference>
<evidence type="ECO:0000313" key="8">
    <source>
        <dbReference type="EMBL" id="KAH7363625.1"/>
    </source>
</evidence>
<dbReference type="Gene3D" id="3.40.50.300">
    <property type="entry name" value="P-loop containing nucleotide triphosphate hydrolases"/>
    <property type="match status" value="1"/>
</dbReference>
<dbReference type="PANTHER" id="PTHR11845:SF13">
    <property type="entry name" value="5'-DEOXYNUCLEOTIDASE HDDC2"/>
    <property type="match status" value="1"/>
</dbReference>
<evidence type="ECO:0000259" key="7">
    <source>
        <dbReference type="Pfam" id="PF13023"/>
    </source>
</evidence>
<organism evidence="8 9">
    <name type="scientific">Plectosphaerella cucumerina</name>
    <dbReference type="NCBI Taxonomy" id="40658"/>
    <lineage>
        <taxon>Eukaryota</taxon>
        <taxon>Fungi</taxon>
        <taxon>Dikarya</taxon>
        <taxon>Ascomycota</taxon>
        <taxon>Pezizomycotina</taxon>
        <taxon>Sordariomycetes</taxon>
        <taxon>Hypocreomycetidae</taxon>
        <taxon>Glomerellales</taxon>
        <taxon>Plectosphaerellaceae</taxon>
        <taxon>Plectosphaerella</taxon>
    </lineage>
</organism>
<dbReference type="Pfam" id="PF13023">
    <property type="entry name" value="HD_3"/>
    <property type="match status" value="1"/>
</dbReference>
<dbReference type="SUPFAM" id="SSF109604">
    <property type="entry name" value="HD-domain/PDEase-like"/>
    <property type="match status" value="1"/>
</dbReference>
<dbReference type="PANTHER" id="PTHR11845">
    <property type="entry name" value="5'-DEOXYNUCLEOTIDASE HDDC2"/>
    <property type="match status" value="1"/>
</dbReference>
<dbReference type="Proteomes" id="UP000813385">
    <property type="component" value="Unassembled WGS sequence"/>
</dbReference>
<dbReference type="PRINTS" id="PR00094">
    <property type="entry name" value="ADENYLTKNASE"/>
</dbReference>
<dbReference type="GO" id="GO:0006139">
    <property type="term" value="P:nucleobase-containing compound metabolic process"/>
    <property type="evidence" value="ECO:0007669"/>
    <property type="project" value="InterPro"/>
</dbReference>
<evidence type="ECO:0000256" key="6">
    <source>
        <dbReference type="RuleBase" id="RU003330"/>
    </source>
</evidence>
<dbReference type="GO" id="GO:0019205">
    <property type="term" value="F:nucleobase-containing compound kinase activity"/>
    <property type="evidence" value="ECO:0007669"/>
    <property type="project" value="InterPro"/>
</dbReference>
<dbReference type="AlphaFoldDB" id="A0A8K0TJG6"/>
<evidence type="ECO:0000256" key="2">
    <source>
        <dbReference type="ARBA" id="ARBA00022723"/>
    </source>
</evidence>
<keyword evidence="5" id="KW-0378">Hydrolase</keyword>
<dbReference type="OrthoDB" id="442176at2759"/>
<dbReference type="InterPro" id="IPR006674">
    <property type="entry name" value="HD_domain"/>
</dbReference>
<keyword evidence="1 6" id="KW-0808">Transferase</keyword>
<evidence type="ECO:0000256" key="5">
    <source>
        <dbReference type="ARBA" id="ARBA00022801"/>
    </source>
</evidence>
<dbReference type="InterPro" id="IPR039356">
    <property type="entry name" value="YfbR/HDDC2"/>
</dbReference>
<dbReference type="InterPro" id="IPR027417">
    <property type="entry name" value="P-loop_NTPase"/>
</dbReference>
<dbReference type="Gene3D" id="1.10.3210.10">
    <property type="entry name" value="Hypothetical protein af1432"/>
    <property type="match status" value="1"/>
</dbReference>
<dbReference type="EMBL" id="JAGPXD010000003">
    <property type="protein sequence ID" value="KAH7363625.1"/>
    <property type="molecule type" value="Genomic_DNA"/>
</dbReference>
<protein>
    <submittedName>
        <fullName evidence="8">HD domain-containing protein</fullName>
    </submittedName>
</protein>
<feature type="domain" description="HD" evidence="7">
    <location>
        <begin position="1"/>
        <end position="91"/>
    </location>
</feature>
<dbReference type="GO" id="GO:0005524">
    <property type="term" value="F:ATP binding"/>
    <property type="evidence" value="ECO:0007669"/>
    <property type="project" value="InterPro"/>
</dbReference>
<dbReference type="GO" id="GO:0005737">
    <property type="term" value="C:cytoplasm"/>
    <property type="evidence" value="ECO:0007669"/>
    <property type="project" value="TreeGrafter"/>
</dbReference>
<keyword evidence="4 6" id="KW-0418">Kinase</keyword>
<sequence>MALIHDLPEAVCGDIPPNDMGHDDKIKREQLGMDYISCLLRSNGMGSTAEEWTTLWIEYELRETLVANIVHQIDKLEALQQAAVYSRRYPKLDLTDFKNHRDLLHEPWLCDQADIVLQQWPSEVPMKSELDIVFVVGGPGVGKGTQCALAGPEFLHLSVGELLRNEQNNPESGFRDFISDSFQNSVVVPPQLSMLLIRRELEQAKDLGKSSVLLDGFPRSFESKRAKQL</sequence>
<evidence type="ECO:0000256" key="3">
    <source>
        <dbReference type="ARBA" id="ARBA00022741"/>
    </source>
</evidence>
<comment type="similarity">
    <text evidence="6">Belongs to the adenylate kinase family.</text>
</comment>
<dbReference type="GO" id="GO:0002953">
    <property type="term" value="F:5'-deoxynucleotidase activity"/>
    <property type="evidence" value="ECO:0007669"/>
    <property type="project" value="InterPro"/>
</dbReference>
<evidence type="ECO:0000313" key="9">
    <source>
        <dbReference type="Proteomes" id="UP000813385"/>
    </source>
</evidence>
<keyword evidence="3" id="KW-0547">Nucleotide-binding</keyword>
<dbReference type="InterPro" id="IPR000850">
    <property type="entry name" value="Adenylat/UMP-CMP_kin"/>
</dbReference>
<proteinExistence type="inferred from homology"/>
<dbReference type="Pfam" id="PF00406">
    <property type="entry name" value="ADK"/>
    <property type="match status" value="1"/>
</dbReference>
<keyword evidence="9" id="KW-1185">Reference proteome</keyword>
<gene>
    <name evidence="8" type="ORF">B0T11DRAFT_257400</name>
</gene>
<evidence type="ECO:0000256" key="1">
    <source>
        <dbReference type="ARBA" id="ARBA00022679"/>
    </source>
</evidence>
<accession>A0A8K0TJG6</accession>
<dbReference type="GO" id="GO:0046872">
    <property type="term" value="F:metal ion binding"/>
    <property type="evidence" value="ECO:0007669"/>
    <property type="project" value="UniProtKB-KW"/>
</dbReference>
<keyword evidence="2" id="KW-0479">Metal-binding</keyword>
<dbReference type="SUPFAM" id="SSF52540">
    <property type="entry name" value="P-loop containing nucleoside triphosphate hydrolases"/>
    <property type="match status" value="1"/>
</dbReference>
<name>A0A8K0TJG6_9PEZI</name>
<comment type="caution">
    <text evidence="8">The sequence shown here is derived from an EMBL/GenBank/DDBJ whole genome shotgun (WGS) entry which is preliminary data.</text>
</comment>